<organism evidence="9 10">
    <name type="scientific">Bionectria ochroleuca</name>
    <name type="common">Gliocladium roseum</name>
    <dbReference type="NCBI Taxonomy" id="29856"/>
    <lineage>
        <taxon>Eukaryota</taxon>
        <taxon>Fungi</taxon>
        <taxon>Dikarya</taxon>
        <taxon>Ascomycota</taxon>
        <taxon>Pezizomycotina</taxon>
        <taxon>Sordariomycetes</taxon>
        <taxon>Hypocreomycetidae</taxon>
        <taxon>Hypocreales</taxon>
        <taxon>Bionectriaceae</taxon>
        <taxon>Clonostachys</taxon>
    </lineage>
</organism>
<feature type="repeat" description="ANK" evidence="4">
    <location>
        <begin position="1003"/>
        <end position="1035"/>
    </location>
</feature>
<feature type="repeat" description="ANK" evidence="4">
    <location>
        <begin position="1036"/>
        <end position="1068"/>
    </location>
</feature>
<dbReference type="SUPFAM" id="SSF52540">
    <property type="entry name" value="P-loop containing nucleoside triphosphate hydrolases"/>
    <property type="match status" value="1"/>
</dbReference>
<dbReference type="Gene3D" id="1.20.120.1020">
    <property type="entry name" value="Prion-inhibition and propagation, HeLo domain"/>
    <property type="match status" value="1"/>
</dbReference>
<dbReference type="EC" id="2.3.1.225" evidence="1"/>
<dbReference type="PANTHER" id="PTHR24161:SF85">
    <property type="entry name" value="PALMITOYLTRANSFERASE HIP14"/>
    <property type="match status" value="1"/>
</dbReference>
<feature type="repeat" description="ANK" evidence="4">
    <location>
        <begin position="1168"/>
        <end position="1200"/>
    </location>
</feature>
<dbReference type="InterPro" id="IPR054471">
    <property type="entry name" value="GPIID_WHD"/>
</dbReference>
<feature type="repeat" description="ANK" evidence="4">
    <location>
        <begin position="909"/>
        <end position="934"/>
    </location>
</feature>
<feature type="repeat" description="ANK" evidence="4">
    <location>
        <begin position="876"/>
        <end position="908"/>
    </location>
</feature>
<evidence type="ECO:0000256" key="1">
    <source>
        <dbReference type="ARBA" id="ARBA00012210"/>
    </source>
</evidence>
<name>A0ABY6UGV4_BIOOC</name>
<dbReference type="Pfam" id="PF22939">
    <property type="entry name" value="WHD_GPIID"/>
    <property type="match status" value="1"/>
</dbReference>
<dbReference type="PROSITE" id="PS50297">
    <property type="entry name" value="ANK_REP_REGION"/>
    <property type="match status" value="15"/>
</dbReference>
<feature type="domain" description="Nephrocystin 3-like N-terminal" evidence="8">
    <location>
        <begin position="236"/>
        <end position="402"/>
    </location>
</feature>
<dbReference type="PRINTS" id="PR01415">
    <property type="entry name" value="ANKYRIN"/>
</dbReference>
<accession>A0ABY6UGV4</accession>
<dbReference type="Gene3D" id="1.25.40.20">
    <property type="entry name" value="Ankyrin repeat-containing domain"/>
    <property type="match status" value="5"/>
</dbReference>
<dbReference type="PANTHER" id="PTHR24161">
    <property type="entry name" value="ANK_REP_REGION DOMAIN-CONTAINING PROTEIN-RELATED"/>
    <property type="match status" value="1"/>
</dbReference>
<evidence type="ECO:0000313" key="10">
    <source>
        <dbReference type="Proteomes" id="UP000766486"/>
    </source>
</evidence>
<feature type="repeat" description="ANK" evidence="4">
    <location>
        <begin position="1135"/>
        <end position="1167"/>
    </location>
</feature>
<dbReference type="Pfam" id="PF12796">
    <property type="entry name" value="Ank_2"/>
    <property type="match status" value="5"/>
</dbReference>
<dbReference type="InterPro" id="IPR056884">
    <property type="entry name" value="NPHP3-like_N"/>
</dbReference>
<dbReference type="Pfam" id="PF00023">
    <property type="entry name" value="Ank"/>
    <property type="match status" value="2"/>
</dbReference>
<evidence type="ECO:0000259" key="8">
    <source>
        <dbReference type="Pfam" id="PF24883"/>
    </source>
</evidence>
<evidence type="ECO:0000256" key="4">
    <source>
        <dbReference type="PROSITE-ProRule" id="PRU00023"/>
    </source>
</evidence>
<dbReference type="SMART" id="SM00248">
    <property type="entry name" value="ANK"/>
    <property type="match status" value="17"/>
</dbReference>
<feature type="repeat" description="ANK" evidence="4">
    <location>
        <begin position="1302"/>
        <end position="1334"/>
    </location>
</feature>
<dbReference type="InterPro" id="IPR036770">
    <property type="entry name" value="Ankyrin_rpt-contain_sf"/>
</dbReference>
<dbReference type="Proteomes" id="UP000766486">
    <property type="component" value="Unassembled WGS sequence"/>
</dbReference>
<sequence length="1446" mass="159451">MELAGLVVGVAGLAGIFSSCVGAIERVQSYHAYAADSGALATRFKVAKVRFEGWGAAVGIQDSKLLADHHPALDDPSRIEVITEMLQIILKAICDENHKFSTQARPSKLHNNATLRSNATHASTSSESKKRKVQWALWGKDGRMERVELFEKLVDGLHHLVSPSGRGETMSSPPQYGDAIVSELDMQQTGLDDIRRILVRWDNQIKAKFLREIYAWLGHISPTEFYQDALHKKVDGTCDWFLHHPAFTKWLNAPTSRKLLWIHAPAGFGKTVLCARMIDYLSSTTATPVAYFFFSSEIEGSRDPFVAIRSWVSQLIASNSNAGAFEDVLGIWEGHHDPVAARSTVLEIFTQLLSMIPGCILIADGLDECLGTNQGNTTVASFMRHVIDVTSLTSTRVLFVSRDEPSIRAALSSSPEILAEYKISSTDVQSDTTAYSQEIVKNMLPNKTDDVQSSLSEAMAARCEGQFLWLKLQENSLRKGLNKKQLQKVIQNTPPGLEYIYDRNWRRITDLQQDDQNRAIHILQWLVFALRPLTVQEITEAVLIMGSEELSCDDFPDEIDDDYIETEITGLCGTLLEVRSSSTNSVPGDQTLHIPHFSVREYLLSRLPTPLCIEKNGILNASHERIHHTLLAKTCLQYISLTQVWDNTQHLADDTLPSVAFRDYAATRWYEHARLGLPDHPVVVMLCANFFQEDNPAWVEWRNLFESNRKRKKRFRAESVRPRPLFYTAELSFNEKRRFRLERVLPRPLFYAAKLNLNEVAACLARSSGVNHWSSHGRTALGAACSKGNLNIAEFLIKQGAKLCAAPGSNGVTPLHKASTHGFIELVKLLLREGAEIQAVDGFGWTPMAVASMRGHLDVVTLLLDNDAAVETCTADGCSPLSLACARGHYHVTKVLLERGASVASEDRLKNTPIHLAACNGHLEVVRLLLEHDAGAVPPVGHKETVEGHTESANLVQKRQAGIVNRKNVVGDAPLALAAGNGHLEIVQLLLEHEATATVTDRHQTTPLHLAANMGNVEMARLLLDKGADTAARDSSSFTPLLSSATRNHSEVIKLLLSRGASVECRDYVGTTSLMYASRLGHVETIRVLLEGGADIEATSENVGTALIHASDYGQVEAMRLLLERGADIEAADTDGWTSLMAATKNGHTEAIEILLERGASPESMDVFGWTSLMLASENGFIEAIKLLLERGANVAVSDTDGWTSLMLASRQGHVEALKLLLEKGADPAAADTQGQTALYMAAEHGFCEIISLLLDTSAPISNLQDQCGRTPLFMASVFGHHRAVEMLLSDSRVDRDIKDWRGSTPLLTAVANGHYETTELLISESTDLETQGGAKRNLLWWARRSGNLRVVQKIKEHAKRMGRPFAGDEEDCNVEVVPFKLENGFCDACTLSLSSDAPYYECTPEHNFGLCQECFSEGIRCFNPAHEMVLNVRPSESDGESDLEL</sequence>
<keyword evidence="2" id="KW-0677">Repeat</keyword>
<feature type="repeat" description="ANK" evidence="4">
    <location>
        <begin position="1201"/>
        <end position="1233"/>
    </location>
</feature>
<dbReference type="Pfam" id="PF24883">
    <property type="entry name" value="NPHP3_N"/>
    <property type="match status" value="1"/>
</dbReference>
<dbReference type="Pfam" id="PF13637">
    <property type="entry name" value="Ank_4"/>
    <property type="match status" value="1"/>
</dbReference>
<feature type="repeat" description="ANK" evidence="4">
    <location>
        <begin position="843"/>
        <end position="875"/>
    </location>
</feature>
<keyword evidence="10" id="KW-1185">Reference proteome</keyword>
<feature type="repeat" description="ANK" evidence="4">
    <location>
        <begin position="1069"/>
        <end position="1101"/>
    </location>
</feature>
<dbReference type="PROSITE" id="PS50088">
    <property type="entry name" value="ANK_REPEAT"/>
    <property type="match status" value="15"/>
</dbReference>
<feature type="domain" description="GPI inositol-deacylase winged helix" evidence="7">
    <location>
        <begin position="517"/>
        <end position="605"/>
    </location>
</feature>
<dbReference type="Gene3D" id="3.40.50.300">
    <property type="entry name" value="P-loop containing nucleotide triphosphate hydrolases"/>
    <property type="match status" value="1"/>
</dbReference>
<feature type="repeat" description="ANK" evidence="4">
    <location>
        <begin position="810"/>
        <end position="842"/>
    </location>
</feature>
<reference evidence="9 10" key="1">
    <citation type="submission" date="2019-06" db="EMBL/GenBank/DDBJ databases">
        <authorList>
            <person name="Broberg M."/>
        </authorList>
    </citation>
    <scope>NUCLEOTIDE SEQUENCE [LARGE SCALE GENOMIC DNA]</scope>
</reference>
<feature type="repeat" description="ANK" evidence="4">
    <location>
        <begin position="970"/>
        <end position="1002"/>
    </location>
</feature>
<feature type="repeat" description="ANK" evidence="4">
    <location>
        <begin position="776"/>
        <end position="808"/>
    </location>
</feature>
<keyword evidence="3 4" id="KW-0040">ANK repeat</keyword>
<dbReference type="InterPro" id="IPR027417">
    <property type="entry name" value="P-loop_NTPase"/>
</dbReference>
<feature type="region of interest" description="Disordered" evidence="5">
    <location>
        <begin position="103"/>
        <end position="127"/>
    </location>
</feature>
<evidence type="ECO:0000259" key="7">
    <source>
        <dbReference type="Pfam" id="PF22939"/>
    </source>
</evidence>
<dbReference type="InterPro" id="IPR002110">
    <property type="entry name" value="Ankyrin_rpt"/>
</dbReference>
<evidence type="ECO:0000256" key="2">
    <source>
        <dbReference type="ARBA" id="ARBA00022737"/>
    </source>
</evidence>
<comment type="caution">
    <text evidence="9">The sequence shown here is derived from an EMBL/GenBank/DDBJ whole genome shotgun (WGS) entry which is preliminary data.</text>
</comment>
<feature type="repeat" description="ANK" evidence="4">
    <location>
        <begin position="1234"/>
        <end position="1266"/>
    </location>
</feature>
<protein>
    <recommendedName>
        <fullName evidence="1">protein S-acyltransferase</fullName>
        <ecNumber evidence="1">2.3.1.225</ecNumber>
    </recommendedName>
</protein>
<dbReference type="InterPro" id="IPR029498">
    <property type="entry name" value="HeLo_dom"/>
</dbReference>
<evidence type="ECO:0000259" key="6">
    <source>
        <dbReference type="Pfam" id="PF14479"/>
    </source>
</evidence>
<feature type="compositionally biased region" description="Polar residues" evidence="5">
    <location>
        <begin position="103"/>
        <end position="126"/>
    </location>
</feature>
<feature type="domain" description="Prion-inhibition and propagation HeLo" evidence="6">
    <location>
        <begin position="5"/>
        <end position="164"/>
    </location>
</feature>
<dbReference type="EMBL" id="CABFNS010000820">
    <property type="protein sequence ID" value="VUC30448.1"/>
    <property type="molecule type" value="Genomic_DNA"/>
</dbReference>
<feature type="repeat" description="ANK" evidence="4">
    <location>
        <begin position="1102"/>
        <end position="1134"/>
    </location>
</feature>
<evidence type="ECO:0000313" key="9">
    <source>
        <dbReference type="EMBL" id="VUC30448.1"/>
    </source>
</evidence>
<gene>
    <name evidence="9" type="ORF">CLO192961_LOCUS287429</name>
</gene>
<evidence type="ECO:0000256" key="5">
    <source>
        <dbReference type="SAM" id="MobiDB-lite"/>
    </source>
</evidence>
<dbReference type="InterPro" id="IPR038305">
    <property type="entry name" value="HeLo_sf"/>
</dbReference>
<dbReference type="SUPFAM" id="SSF48403">
    <property type="entry name" value="Ankyrin repeat"/>
    <property type="match status" value="2"/>
</dbReference>
<evidence type="ECO:0000256" key="3">
    <source>
        <dbReference type="ARBA" id="ARBA00023043"/>
    </source>
</evidence>
<dbReference type="Pfam" id="PF14479">
    <property type="entry name" value="HeLo"/>
    <property type="match status" value="1"/>
</dbReference>
<proteinExistence type="predicted"/>